<dbReference type="EMBL" id="PVZC01000004">
    <property type="protein sequence ID" value="PRX99018.1"/>
    <property type="molecule type" value="Genomic_DNA"/>
</dbReference>
<dbReference type="GO" id="GO:0005886">
    <property type="term" value="C:plasma membrane"/>
    <property type="evidence" value="ECO:0007669"/>
    <property type="project" value="UniProtKB-SubCell"/>
</dbReference>
<comment type="subcellular location">
    <subcellularLocation>
        <location evidence="1">Cell membrane</location>
        <topology evidence="1">Peripheral membrane protein</topology>
    </subcellularLocation>
</comment>
<dbReference type="SUPFAM" id="SSF52540">
    <property type="entry name" value="P-loop containing nucleoside triphosphate hydrolases"/>
    <property type="match status" value="1"/>
</dbReference>
<dbReference type="PROSITE" id="PS50893">
    <property type="entry name" value="ABC_TRANSPORTER_2"/>
    <property type="match status" value="1"/>
</dbReference>
<evidence type="ECO:0000256" key="2">
    <source>
        <dbReference type="ARBA" id="ARBA00005417"/>
    </source>
</evidence>
<dbReference type="Proteomes" id="UP000237846">
    <property type="component" value="Unassembled WGS sequence"/>
</dbReference>
<dbReference type="GO" id="GO:0005524">
    <property type="term" value="F:ATP binding"/>
    <property type="evidence" value="ECO:0007669"/>
    <property type="project" value="UniProtKB-KW"/>
</dbReference>
<keyword evidence="9" id="KW-1185">Reference proteome</keyword>
<evidence type="ECO:0000256" key="5">
    <source>
        <dbReference type="ARBA" id="ARBA00022840"/>
    </source>
</evidence>
<dbReference type="InterPro" id="IPR027417">
    <property type="entry name" value="P-loop_NTPase"/>
</dbReference>
<dbReference type="InterPro" id="IPR003439">
    <property type="entry name" value="ABC_transporter-like_ATP-bd"/>
</dbReference>
<evidence type="ECO:0000256" key="3">
    <source>
        <dbReference type="ARBA" id="ARBA00022448"/>
    </source>
</evidence>
<dbReference type="PANTHER" id="PTHR42711:SF5">
    <property type="entry name" value="ABC TRANSPORTER ATP-BINDING PROTEIN NATA"/>
    <property type="match status" value="1"/>
</dbReference>
<dbReference type="GO" id="GO:0046677">
    <property type="term" value="P:response to antibiotic"/>
    <property type="evidence" value="ECO:0007669"/>
    <property type="project" value="UniProtKB-KW"/>
</dbReference>
<evidence type="ECO:0000313" key="8">
    <source>
        <dbReference type="EMBL" id="PRX99018.1"/>
    </source>
</evidence>
<proteinExistence type="inferred from homology"/>
<comment type="caution">
    <text evidence="8">The sequence shown here is derived from an EMBL/GenBank/DDBJ whole genome shotgun (WGS) entry which is preliminary data.</text>
</comment>
<dbReference type="GO" id="GO:0016887">
    <property type="term" value="F:ATP hydrolysis activity"/>
    <property type="evidence" value="ECO:0007669"/>
    <property type="project" value="InterPro"/>
</dbReference>
<dbReference type="PROSITE" id="PS00211">
    <property type="entry name" value="ABC_TRANSPORTER_1"/>
    <property type="match status" value="1"/>
</dbReference>
<feature type="domain" description="ABC transporter" evidence="7">
    <location>
        <begin position="2"/>
        <end position="237"/>
    </location>
</feature>
<dbReference type="Pfam" id="PF00005">
    <property type="entry name" value="ABC_tran"/>
    <property type="match status" value="1"/>
</dbReference>
<organism evidence="8 9">
    <name type="scientific">Allonocardiopsis opalescens</name>
    <dbReference type="NCBI Taxonomy" id="1144618"/>
    <lineage>
        <taxon>Bacteria</taxon>
        <taxon>Bacillati</taxon>
        <taxon>Actinomycetota</taxon>
        <taxon>Actinomycetes</taxon>
        <taxon>Streptosporangiales</taxon>
        <taxon>Allonocardiopsis</taxon>
    </lineage>
</organism>
<comment type="similarity">
    <text evidence="2">Belongs to the ABC transporter superfamily.</text>
</comment>
<keyword evidence="4" id="KW-0547">Nucleotide-binding</keyword>
<dbReference type="RefSeq" id="WP_106246696.1">
    <property type="nucleotide sequence ID" value="NZ_PVZC01000004.1"/>
</dbReference>
<evidence type="ECO:0000256" key="6">
    <source>
        <dbReference type="ARBA" id="ARBA00023251"/>
    </source>
</evidence>
<evidence type="ECO:0000256" key="1">
    <source>
        <dbReference type="ARBA" id="ARBA00004202"/>
    </source>
</evidence>
<dbReference type="PANTHER" id="PTHR42711">
    <property type="entry name" value="ABC TRANSPORTER ATP-BINDING PROTEIN"/>
    <property type="match status" value="1"/>
</dbReference>
<keyword evidence="6" id="KW-0046">Antibiotic resistance</keyword>
<keyword evidence="5 8" id="KW-0067">ATP-binding</keyword>
<evidence type="ECO:0000256" key="4">
    <source>
        <dbReference type="ARBA" id="ARBA00022741"/>
    </source>
</evidence>
<reference evidence="8 9" key="1">
    <citation type="submission" date="2018-03" db="EMBL/GenBank/DDBJ databases">
        <title>Genomic Encyclopedia of Archaeal and Bacterial Type Strains, Phase II (KMG-II): from individual species to whole genera.</title>
        <authorList>
            <person name="Goeker M."/>
        </authorList>
    </citation>
    <scope>NUCLEOTIDE SEQUENCE [LARGE SCALE GENOMIC DNA]</scope>
    <source>
        <strain evidence="8 9">DSM 45601</strain>
    </source>
</reference>
<name>A0A2T0Q5C0_9ACTN</name>
<sequence length="326" mass="35352">MIHTKGLTRTFRVKGETVEAVRGVDIDVERGELVAFLGPNGAGKSTSLRMLTTLLPPTSGTATVVGRDVVADPAGVRRRIGYIGQGNGAGHSQRVRDELICQGRSYGMDRTACHARADELLDSLDLRSLAKRTVSNLSGGQRRRLDIALGLMHHPELLFLDEPSTGMDPQNRANLWEHIQQVRENYGTTIFLTTHYLEEADTMAERVMVIDHGRVIADDTSARLKDDLAGDLITITVQDGEEAAQAAQTAERIASPHDVTVEGTAVRLRVTRGEAVLPEYLRALDAGGLKALTAEVRRPTLDDVFLALTGRSLRESGTAEQDGGKA</sequence>
<dbReference type="InterPro" id="IPR003593">
    <property type="entry name" value="AAA+_ATPase"/>
</dbReference>
<gene>
    <name evidence="8" type="ORF">CLV72_104598</name>
</gene>
<evidence type="ECO:0000313" key="9">
    <source>
        <dbReference type="Proteomes" id="UP000237846"/>
    </source>
</evidence>
<evidence type="ECO:0000259" key="7">
    <source>
        <dbReference type="PROSITE" id="PS50893"/>
    </source>
</evidence>
<accession>A0A2T0Q5C0</accession>
<keyword evidence="3" id="KW-0813">Transport</keyword>
<dbReference type="Gene3D" id="3.40.50.300">
    <property type="entry name" value="P-loop containing nucleotide triphosphate hydrolases"/>
    <property type="match status" value="1"/>
</dbReference>
<dbReference type="InterPro" id="IPR017871">
    <property type="entry name" value="ABC_transporter-like_CS"/>
</dbReference>
<dbReference type="InterPro" id="IPR050763">
    <property type="entry name" value="ABC_transporter_ATP-binding"/>
</dbReference>
<protein>
    <submittedName>
        <fullName evidence="8">ABC-2 type transport system ATP-binding protein</fullName>
    </submittedName>
</protein>
<dbReference type="OrthoDB" id="9804819at2"/>
<dbReference type="AlphaFoldDB" id="A0A2T0Q5C0"/>
<dbReference type="SMART" id="SM00382">
    <property type="entry name" value="AAA"/>
    <property type="match status" value="1"/>
</dbReference>